<dbReference type="PANTHER" id="PTHR36834:SF1">
    <property type="entry name" value="INTEGRAL MEMBRANE PROTEIN"/>
    <property type="match status" value="1"/>
</dbReference>
<feature type="transmembrane region" description="Helical" evidence="1">
    <location>
        <begin position="159"/>
        <end position="176"/>
    </location>
</feature>
<evidence type="ECO:0000313" key="4">
    <source>
        <dbReference type="Proteomes" id="UP000342249"/>
    </source>
</evidence>
<name>A0A5N7J7R2_9CLOT</name>
<keyword evidence="1" id="KW-1133">Transmembrane helix</keyword>
<sequence length="231" mass="26996">MIYIKQNLMILAPFFLISIPFVIIHRLLEIKKRHYLGIKITKYGEAGEIALMYSFIFIVTVTLGTSIYSFSLPYISQHIYESLKNINLIPFKGMIEFGAHGFVNIVGNIFVYIPFGFCASLFYHKEKRTKHIILEGAIISLVIEIIQIFIIRSMDINDIMLNTLGAFLGLKLLVFFEKRFPNFFNKFNIKNPINKLTLRNKSKCYIITILQTTVWIVMCFNIKYMIQHCHF</sequence>
<gene>
    <name evidence="3" type="ORF">E4V82_21980</name>
</gene>
<dbReference type="Pfam" id="PF04892">
    <property type="entry name" value="VanZ"/>
    <property type="match status" value="1"/>
</dbReference>
<feature type="transmembrane region" description="Helical" evidence="1">
    <location>
        <begin position="204"/>
        <end position="226"/>
    </location>
</feature>
<keyword evidence="1" id="KW-0472">Membrane</keyword>
<feature type="transmembrane region" description="Helical" evidence="1">
    <location>
        <begin position="49"/>
        <end position="70"/>
    </location>
</feature>
<dbReference type="AlphaFoldDB" id="A0A5N7J7R2"/>
<comment type="caution">
    <text evidence="3">The sequence shown here is derived from an EMBL/GenBank/DDBJ whole genome shotgun (WGS) entry which is preliminary data.</text>
</comment>
<proteinExistence type="predicted"/>
<feature type="domain" description="VanZ-like" evidence="2">
    <location>
        <begin position="56"/>
        <end position="176"/>
    </location>
</feature>
<feature type="transmembrane region" description="Helical" evidence="1">
    <location>
        <begin position="101"/>
        <end position="123"/>
    </location>
</feature>
<dbReference type="EMBL" id="SPSF01000055">
    <property type="protein sequence ID" value="MPQ64745.1"/>
    <property type="molecule type" value="Genomic_DNA"/>
</dbReference>
<dbReference type="RefSeq" id="WP_152753897.1">
    <property type="nucleotide sequence ID" value="NZ_JAHLDQ010000008.1"/>
</dbReference>
<organism evidence="3 4">
    <name type="scientific">Clostridium estertheticum</name>
    <dbReference type="NCBI Taxonomy" id="238834"/>
    <lineage>
        <taxon>Bacteria</taxon>
        <taxon>Bacillati</taxon>
        <taxon>Bacillota</taxon>
        <taxon>Clostridia</taxon>
        <taxon>Eubacteriales</taxon>
        <taxon>Clostridiaceae</taxon>
        <taxon>Clostridium</taxon>
    </lineage>
</organism>
<keyword evidence="1" id="KW-0812">Transmembrane</keyword>
<feature type="transmembrane region" description="Helical" evidence="1">
    <location>
        <begin position="132"/>
        <end position="153"/>
    </location>
</feature>
<evidence type="ECO:0000259" key="2">
    <source>
        <dbReference type="Pfam" id="PF04892"/>
    </source>
</evidence>
<reference evidence="3 4" key="1">
    <citation type="journal article" date="2019" name="Lett. Appl. Microbiol.">
        <title>A case of 'blown pack' spoilage of vacuum-packaged pork likely associated with Clostridium estertheticum in Canada.</title>
        <authorList>
            <person name="Zhang P."/>
            <person name="Ward P."/>
            <person name="McMullen L.M."/>
            <person name="Yang X."/>
        </authorList>
    </citation>
    <scope>NUCLEOTIDE SEQUENCE [LARGE SCALE GENOMIC DNA]</scope>
    <source>
        <strain evidence="3 4">MA19</strain>
    </source>
</reference>
<dbReference type="Proteomes" id="UP000342249">
    <property type="component" value="Unassembled WGS sequence"/>
</dbReference>
<protein>
    <recommendedName>
        <fullName evidence="2">VanZ-like domain-containing protein</fullName>
    </recommendedName>
</protein>
<dbReference type="InterPro" id="IPR006976">
    <property type="entry name" value="VanZ-like"/>
</dbReference>
<accession>A0A5N7J7R2</accession>
<evidence type="ECO:0000313" key="3">
    <source>
        <dbReference type="EMBL" id="MPQ64745.1"/>
    </source>
</evidence>
<dbReference type="PANTHER" id="PTHR36834">
    <property type="entry name" value="MEMBRANE PROTEIN-RELATED"/>
    <property type="match status" value="1"/>
</dbReference>
<evidence type="ECO:0000256" key="1">
    <source>
        <dbReference type="SAM" id="Phobius"/>
    </source>
</evidence>
<dbReference type="InterPro" id="IPR053150">
    <property type="entry name" value="Teicoplanin_resist-assoc"/>
</dbReference>
<feature type="transmembrane region" description="Helical" evidence="1">
    <location>
        <begin position="6"/>
        <end position="28"/>
    </location>
</feature>